<evidence type="ECO:0000256" key="3">
    <source>
        <dbReference type="ARBA" id="ARBA00023128"/>
    </source>
</evidence>
<dbReference type="InterPro" id="IPR051040">
    <property type="entry name" value="COX23"/>
</dbReference>
<dbReference type="PROSITE" id="PS51808">
    <property type="entry name" value="CHCH"/>
    <property type="match status" value="1"/>
</dbReference>
<evidence type="ECO:0000256" key="1">
    <source>
        <dbReference type="ARBA" id="ARBA00003875"/>
    </source>
</evidence>
<dbReference type="OrthoDB" id="9971592at2759"/>
<accession>A0A8K0RQ06</accession>
<dbReference type="InterPro" id="IPR009069">
    <property type="entry name" value="Cys_alpha_HP_mot_SF"/>
</dbReference>
<organism evidence="6 7">
    <name type="scientific">Fusarium tricinctum</name>
    <dbReference type="NCBI Taxonomy" id="61284"/>
    <lineage>
        <taxon>Eukaryota</taxon>
        <taxon>Fungi</taxon>
        <taxon>Dikarya</taxon>
        <taxon>Ascomycota</taxon>
        <taxon>Pezizomycotina</taxon>
        <taxon>Sordariomycetes</taxon>
        <taxon>Hypocreomycetidae</taxon>
        <taxon>Hypocreales</taxon>
        <taxon>Nectriaceae</taxon>
        <taxon>Fusarium</taxon>
        <taxon>Fusarium tricinctum species complex</taxon>
    </lineage>
</organism>
<feature type="region of interest" description="Disordered" evidence="5">
    <location>
        <begin position="1"/>
        <end position="30"/>
    </location>
</feature>
<evidence type="ECO:0000313" key="7">
    <source>
        <dbReference type="Proteomes" id="UP000813427"/>
    </source>
</evidence>
<evidence type="ECO:0000313" key="6">
    <source>
        <dbReference type="EMBL" id="KAH7238047.1"/>
    </source>
</evidence>
<dbReference type="GO" id="GO:0005758">
    <property type="term" value="C:mitochondrial intermembrane space"/>
    <property type="evidence" value="ECO:0007669"/>
    <property type="project" value="UniProtKB-SubCell"/>
</dbReference>
<protein>
    <submittedName>
        <fullName evidence="6">Cytochrome c oxidase-assembly factor COX23, mitochondrial</fullName>
    </submittedName>
</protein>
<comment type="function">
    <text evidence="1">Required for the assembly of cytochrome c oxidase.</text>
</comment>
<dbReference type="SUPFAM" id="SSF47072">
    <property type="entry name" value="Cysteine alpha-hairpin motif"/>
    <property type="match status" value="1"/>
</dbReference>
<dbReference type="PANTHER" id="PTHR46811">
    <property type="entry name" value="COILED-COIL-HELIX-COILED-COIL-HELIX DOMAIN-CONTAINING PROTEIN 7"/>
    <property type="match status" value="1"/>
</dbReference>
<keyword evidence="7" id="KW-1185">Reference proteome</keyword>
<name>A0A8K0RQ06_9HYPO</name>
<dbReference type="Proteomes" id="UP000813427">
    <property type="component" value="Unassembled WGS sequence"/>
</dbReference>
<evidence type="ECO:0000256" key="4">
    <source>
        <dbReference type="ARBA" id="ARBA00023157"/>
    </source>
</evidence>
<dbReference type="EMBL" id="JAGPXF010000006">
    <property type="protein sequence ID" value="KAH7238047.1"/>
    <property type="molecule type" value="Genomic_DNA"/>
</dbReference>
<sequence length="93" mass="10857">MSSTPKDAPESAEPPKTNEADSQPWNDVKRRKFETKSKSEFYDPCQEAAQASYRCLFRNGGDKNMCGDYFQAYRDCKQVWTEKRRKESGGWFK</sequence>
<reference evidence="6" key="1">
    <citation type="journal article" date="2021" name="Nat. Commun.">
        <title>Genetic determinants of endophytism in the Arabidopsis root mycobiome.</title>
        <authorList>
            <person name="Mesny F."/>
            <person name="Miyauchi S."/>
            <person name="Thiergart T."/>
            <person name="Pickel B."/>
            <person name="Atanasova L."/>
            <person name="Karlsson M."/>
            <person name="Huettel B."/>
            <person name="Barry K.W."/>
            <person name="Haridas S."/>
            <person name="Chen C."/>
            <person name="Bauer D."/>
            <person name="Andreopoulos W."/>
            <person name="Pangilinan J."/>
            <person name="LaButti K."/>
            <person name="Riley R."/>
            <person name="Lipzen A."/>
            <person name="Clum A."/>
            <person name="Drula E."/>
            <person name="Henrissat B."/>
            <person name="Kohler A."/>
            <person name="Grigoriev I.V."/>
            <person name="Martin F.M."/>
            <person name="Hacquard S."/>
        </authorList>
    </citation>
    <scope>NUCLEOTIDE SEQUENCE</scope>
    <source>
        <strain evidence="6">MPI-SDFR-AT-0068</strain>
    </source>
</reference>
<keyword evidence="4" id="KW-1015">Disulfide bond</keyword>
<keyword evidence="3" id="KW-0496">Mitochondrion</keyword>
<dbReference type="GO" id="GO:0033108">
    <property type="term" value="P:mitochondrial respiratory chain complex assembly"/>
    <property type="evidence" value="ECO:0007669"/>
    <property type="project" value="TreeGrafter"/>
</dbReference>
<gene>
    <name evidence="6" type="ORF">BKA59DRAFT_514351</name>
</gene>
<dbReference type="AlphaFoldDB" id="A0A8K0RQ06"/>
<evidence type="ECO:0000256" key="2">
    <source>
        <dbReference type="ARBA" id="ARBA00004569"/>
    </source>
</evidence>
<comment type="subcellular location">
    <subcellularLocation>
        <location evidence="2">Mitochondrion intermembrane space</location>
    </subcellularLocation>
</comment>
<evidence type="ECO:0000256" key="5">
    <source>
        <dbReference type="SAM" id="MobiDB-lite"/>
    </source>
</evidence>
<comment type="caution">
    <text evidence="6">The sequence shown here is derived from an EMBL/GenBank/DDBJ whole genome shotgun (WGS) entry which is preliminary data.</text>
</comment>
<proteinExistence type="predicted"/>
<dbReference type="PANTHER" id="PTHR46811:SF1">
    <property type="entry name" value="COILED-COIL-HELIX-COILED-COIL-HELIX DOMAIN-CONTAINING PROTEIN 7"/>
    <property type="match status" value="1"/>
</dbReference>